<sequence length="531" mass="61076">MVKNVIVVMFDSLQFNYVGCYGNEWIKTPNMDRLAREGAMFENAYTEGLPTVPARRAMHTGRFTLPFAGWTPLSAEDTTIADLCWGRPIDTALIFDCPMYRLPKFGYTRAFDKVWFNHGHEADDYFYEKDPLIHYNVMDFVEEDSVKAYAERYNQRAAEASLSEATNYLRQRQYWNGEEDRYVHKTMSKAIEYLETVDRNKQFYLWVDSFDPHEPWDPPSVYDPDMKCPYDPDYKGKDIILPYADVLGGLYTEEQLHHIRMLYAELVTLCDKNLGRLMQAMRRLGLDENTLVIMVSDHGEPLGNDEHGHGLMRKCRPWPYEELAHIPLIVRGPGIEPGQKIKSYVQSPDIAPTVCDWLEIGVHPDMQGKSLLPVLRGETDKVHDFCISGYHPYSWSIYNDDWSYIHWVPNGGDSDKMGKDFYAASVNSDHLVATGGKGIFHEKVAAQKEMAEAAKQENSDAQERYQEAASADGADQWTCTPGSSASVPERDELYDRRKDPFQLHNVLDKHPEVAKELFDMLRERISELRAS</sequence>
<evidence type="ECO:0000256" key="3">
    <source>
        <dbReference type="SAM" id="MobiDB-lite"/>
    </source>
</evidence>
<dbReference type="Pfam" id="PF00884">
    <property type="entry name" value="Sulfatase"/>
    <property type="match status" value="1"/>
</dbReference>
<evidence type="ECO:0000313" key="5">
    <source>
        <dbReference type="EMBL" id="KIX12867.1"/>
    </source>
</evidence>
<dbReference type="PANTHER" id="PTHR45953">
    <property type="entry name" value="IDURONATE 2-SULFATASE"/>
    <property type="match status" value="1"/>
</dbReference>
<keyword evidence="6" id="KW-1185">Reference proteome</keyword>
<dbReference type="OrthoDB" id="5500422at2"/>
<feature type="region of interest" description="Disordered" evidence="3">
    <location>
        <begin position="453"/>
        <end position="495"/>
    </location>
</feature>
<comment type="caution">
    <text evidence="5">The sequence shown here is derived from an EMBL/GenBank/DDBJ whole genome shotgun (WGS) entry which is preliminary data.</text>
</comment>
<evidence type="ECO:0000259" key="4">
    <source>
        <dbReference type="Pfam" id="PF00884"/>
    </source>
</evidence>
<keyword evidence="2" id="KW-0378">Hydrolase</keyword>
<organism evidence="5 6">
    <name type="scientific">Dethiosulfatarculus sandiegensis</name>
    <dbReference type="NCBI Taxonomy" id="1429043"/>
    <lineage>
        <taxon>Bacteria</taxon>
        <taxon>Pseudomonadati</taxon>
        <taxon>Thermodesulfobacteriota</taxon>
        <taxon>Desulfarculia</taxon>
        <taxon>Desulfarculales</taxon>
        <taxon>Desulfarculaceae</taxon>
        <taxon>Dethiosulfatarculus</taxon>
    </lineage>
</organism>
<evidence type="ECO:0000256" key="2">
    <source>
        <dbReference type="ARBA" id="ARBA00022801"/>
    </source>
</evidence>
<accession>A0A0D2GD32</accession>
<dbReference type="Gene3D" id="3.40.720.10">
    <property type="entry name" value="Alkaline Phosphatase, subunit A"/>
    <property type="match status" value="1"/>
</dbReference>
<dbReference type="InterPro" id="IPR000917">
    <property type="entry name" value="Sulfatase_N"/>
</dbReference>
<dbReference type="PANTHER" id="PTHR45953:SF1">
    <property type="entry name" value="IDURONATE 2-SULFATASE"/>
    <property type="match status" value="1"/>
</dbReference>
<dbReference type="PATRIC" id="fig|1429043.3.peg.3571"/>
<evidence type="ECO:0000256" key="1">
    <source>
        <dbReference type="ARBA" id="ARBA00022723"/>
    </source>
</evidence>
<dbReference type="Proteomes" id="UP000032233">
    <property type="component" value="Unassembled WGS sequence"/>
</dbReference>
<protein>
    <submittedName>
        <fullName evidence="5">Sulfatase</fullName>
    </submittedName>
</protein>
<feature type="domain" description="Sulfatase N-terminal" evidence="4">
    <location>
        <begin position="3"/>
        <end position="359"/>
    </location>
</feature>
<dbReference type="AlphaFoldDB" id="A0A0D2GD32"/>
<feature type="compositionally biased region" description="Polar residues" evidence="3">
    <location>
        <begin position="477"/>
        <end position="486"/>
    </location>
</feature>
<dbReference type="RefSeq" id="WP_044350083.1">
    <property type="nucleotide sequence ID" value="NZ_AZAC01000022.1"/>
</dbReference>
<dbReference type="CDD" id="cd16148">
    <property type="entry name" value="sulfatase_like"/>
    <property type="match status" value="1"/>
</dbReference>
<reference evidence="5 6" key="1">
    <citation type="submission" date="2013-11" db="EMBL/GenBank/DDBJ databases">
        <title>Metagenomic analysis of a methanogenic consortium involved in long chain n-alkane degradation.</title>
        <authorList>
            <person name="Davidova I.A."/>
            <person name="Callaghan A.V."/>
            <person name="Wawrik B."/>
            <person name="Pruitt S."/>
            <person name="Marks C."/>
            <person name="Duncan K.E."/>
            <person name="Suflita J.M."/>
        </authorList>
    </citation>
    <scope>NUCLEOTIDE SEQUENCE [LARGE SCALE GENOMIC DNA]</scope>
    <source>
        <strain evidence="5 6">SPR</strain>
    </source>
</reference>
<dbReference type="STRING" id="1429043.X474_16860"/>
<dbReference type="InterPro" id="IPR017850">
    <property type="entry name" value="Alkaline_phosphatase_core_sf"/>
</dbReference>
<dbReference type="InParanoid" id="A0A0D2GD32"/>
<feature type="compositionally biased region" description="Basic and acidic residues" evidence="3">
    <location>
        <begin position="453"/>
        <end position="466"/>
    </location>
</feature>
<evidence type="ECO:0000313" key="6">
    <source>
        <dbReference type="Proteomes" id="UP000032233"/>
    </source>
</evidence>
<dbReference type="GO" id="GO:0046872">
    <property type="term" value="F:metal ion binding"/>
    <property type="evidence" value="ECO:0007669"/>
    <property type="project" value="UniProtKB-KW"/>
</dbReference>
<dbReference type="FunCoup" id="A0A0D2GD32">
    <property type="interactions" value="204"/>
</dbReference>
<dbReference type="GO" id="GO:0008484">
    <property type="term" value="F:sulfuric ester hydrolase activity"/>
    <property type="evidence" value="ECO:0007669"/>
    <property type="project" value="TreeGrafter"/>
</dbReference>
<proteinExistence type="predicted"/>
<gene>
    <name evidence="5" type="ORF">X474_16860</name>
</gene>
<keyword evidence="1" id="KW-0479">Metal-binding</keyword>
<name>A0A0D2GD32_9BACT</name>
<dbReference type="GO" id="GO:0005737">
    <property type="term" value="C:cytoplasm"/>
    <property type="evidence" value="ECO:0007669"/>
    <property type="project" value="TreeGrafter"/>
</dbReference>
<dbReference type="EMBL" id="AZAC01000022">
    <property type="protein sequence ID" value="KIX12867.1"/>
    <property type="molecule type" value="Genomic_DNA"/>
</dbReference>
<dbReference type="Gene3D" id="3.30.1120.10">
    <property type="match status" value="1"/>
</dbReference>
<dbReference type="SUPFAM" id="SSF53649">
    <property type="entry name" value="Alkaline phosphatase-like"/>
    <property type="match status" value="1"/>
</dbReference>